<dbReference type="AlphaFoldDB" id="A0A949JF38"/>
<organism evidence="2 3">
    <name type="scientific">Streptomyces tardus</name>
    <dbReference type="NCBI Taxonomy" id="2780544"/>
    <lineage>
        <taxon>Bacteria</taxon>
        <taxon>Bacillati</taxon>
        <taxon>Actinomycetota</taxon>
        <taxon>Actinomycetes</taxon>
        <taxon>Kitasatosporales</taxon>
        <taxon>Streptomycetaceae</taxon>
        <taxon>Streptomyces</taxon>
    </lineage>
</organism>
<gene>
    <name evidence="2" type="ORF">JGS22_007105</name>
</gene>
<evidence type="ECO:0000313" key="3">
    <source>
        <dbReference type="Proteomes" id="UP000694501"/>
    </source>
</evidence>
<feature type="region of interest" description="Disordered" evidence="1">
    <location>
        <begin position="293"/>
        <end position="325"/>
    </location>
</feature>
<dbReference type="EMBL" id="JAELVF020000001">
    <property type="protein sequence ID" value="MBU7597405.1"/>
    <property type="molecule type" value="Genomic_DNA"/>
</dbReference>
<dbReference type="RefSeq" id="WP_211042787.1">
    <property type="nucleotide sequence ID" value="NZ_JAELVF020000001.1"/>
</dbReference>
<name>A0A949JF38_9ACTN</name>
<keyword evidence="3" id="KW-1185">Reference proteome</keyword>
<proteinExistence type="predicted"/>
<sequence>MTTETTKPLYSRAVHAPWREILRQRWSGRQDRALVLRDSAGVHHLAGPGRGHRSAPRAVAFEATEAVAEPVGAATDRMRLRGYDAAFHVRLDEQPATRPVAVPTRYGTESMDVHVLWWAHDPVQVVRSNTTHGWLVVRRALGRRLRHLWREHAASGQAFGVPAMMQNLAAPDELPECGLSYRVADISAREDDSELMLGEPSTAGLPYSWTDKSREEYEFCKQAVWDGPVSLVALWLVRHPEQVSQVLDWTVGHADLIRGETSWQDEVAGLLGALTSQERKELSELLRDRLGSLGRRVPEQQGSGTNSERNRVNGWAGGTVKGQPA</sequence>
<evidence type="ECO:0000313" key="2">
    <source>
        <dbReference type="EMBL" id="MBU7597405.1"/>
    </source>
</evidence>
<dbReference type="Proteomes" id="UP000694501">
    <property type="component" value="Unassembled WGS sequence"/>
</dbReference>
<accession>A0A949JF38</accession>
<evidence type="ECO:0000256" key="1">
    <source>
        <dbReference type="SAM" id="MobiDB-lite"/>
    </source>
</evidence>
<comment type="caution">
    <text evidence="2">The sequence shown here is derived from an EMBL/GenBank/DDBJ whole genome shotgun (WGS) entry which is preliminary data.</text>
</comment>
<feature type="compositionally biased region" description="Gly residues" evidence="1">
    <location>
        <begin position="315"/>
        <end position="325"/>
    </location>
</feature>
<reference evidence="2" key="1">
    <citation type="submission" date="2021-06" db="EMBL/GenBank/DDBJ databases">
        <title>Sequencing of actinobacteria type strains.</title>
        <authorList>
            <person name="Nguyen G.-S."/>
            <person name="Wentzel A."/>
        </authorList>
    </citation>
    <scope>NUCLEOTIDE SEQUENCE</scope>
    <source>
        <strain evidence="2">P38-E01</strain>
    </source>
</reference>
<protein>
    <submittedName>
        <fullName evidence="2">Uncharacterized protein</fullName>
    </submittedName>
</protein>